<accession>A0A4Z2GWI9</accession>
<organism evidence="1 2">
    <name type="scientific">Liparis tanakae</name>
    <name type="common">Tanaka's snailfish</name>
    <dbReference type="NCBI Taxonomy" id="230148"/>
    <lineage>
        <taxon>Eukaryota</taxon>
        <taxon>Metazoa</taxon>
        <taxon>Chordata</taxon>
        <taxon>Craniata</taxon>
        <taxon>Vertebrata</taxon>
        <taxon>Euteleostomi</taxon>
        <taxon>Actinopterygii</taxon>
        <taxon>Neopterygii</taxon>
        <taxon>Teleostei</taxon>
        <taxon>Neoteleostei</taxon>
        <taxon>Acanthomorphata</taxon>
        <taxon>Eupercaria</taxon>
        <taxon>Perciformes</taxon>
        <taxon>Cottioidei</taxon>
        <taxon>Cottales</taxon>
        <taxon>Liparidae</taxon>
        <taxon>Liparis</taxon>
    </lineage>
</organism>
<evidence type="ECO:0000313" key="1">
    <source>
        <dbReference type="EMBL" id="TNN57948.1"/>
    </source>
</evidence>
<keyword evidence="2" id="KW-1185">Reference proteome</keyword>
<protein>
    <submittedName>
        <fullName evidence="1">Uncharacterized protein</fullName>
    </submittedName>
</protein>
<proteinExistence type="predicted"/>
<gene>
    <name evidence="1" type="ORF">EYF80_031864</name>
</gene>
<name>A0A4Z2GWI9_9TELE</name>
<reference evidence="1 2" key="1">
    <citation type="submission" date="2019-03" db="EMBL/GenBank/DDBJ databases">
        <title>First draft genome of Liparis tanakae, snailfish: a comprehensive survey of snailfish specific genes.</title>
        <authorList>
            <person name="Kim W."/>
            <person name="Song I."/>
            <person name="Jeong J.-H."/>
            <person name="Kim D."/>
            <person name="Kim S."/>
            <person name="Ryu S."/>
            <person name="Song J.Y."/>
            <person name="Lee S.K."/>
        </authorList>
    </citation>
    <scope>NUCLEOTIDE SEQUENCE [LARGE SCALE GENOMIC DNA]</scope>
    <source>
        <tissue evidence="1">Muscle</tissue>
    </source>
</reference>
<dbReference type="Proteomes" id="UP000314294">
    <property type="component" value="Unassembled WGS sequence"/>
</dbReference>
<dbReference type="AlphaFoldDB" id="A0A4Z2GWI9"/>
<comment type="caution">
    <text evidence="1">The sequence shown here is derived from an EMBL/GenBank/DDBJ whole genome shotgun (WGS) entry which is preliminary data.</text>
</comment>
<dbReference type="EMBL" id="SRLO01000393">
    <property type="protein sequence ID" value="TNN57948.1"/>
    <property type="molecule type" value="Genomic_DNA"/>
</dbReference>
<sequence length="207" mass="23002">MEMDRACSSTYALQDFLREKHLHRAMTRWTPAFWGIGPELMLMPKGCGLLPSLAGTSARASPKHWQTKTTPTRSSNVFTAAISKCSRGFLSVFLAHRFPADSVTLLPLRLLLKNGNLPLRCTELCLLFQRVPQRARLESANGQPGIEDEEFGNVSGEGTCFPFIASFRKDNLDHMLIEVPRVELQSRTAAAAFVMPGHLTNSKVKKS</sequence>
<evidence type="ECO:0000313" key="2">
    <source>
        <dbReference type="Proteomes" id="UP000314294"/>
    </source>
</evidence>